<dbReference type="Proteomes" id="UP000824681">
    <property type="component" value="Chromosome"/>
</dbReference>
<dbReference type="EMBL" id="CP068985">
    <property type="protein sequence ID" value="QYC41483.1"/>
    <property type="molecule type" value="Genomic_DNA"/>
</dbReference>
<sequence length="106" mass="11861">MRVRRNDQELSLRFESGAELSVDLGRLDLTEEQDRALSKLVDKAGELDMECRDDDEHCPAQAVLSRDEFEAVRGLKVGLQATGVEVRGPIIDFCLHVHIVGRSAKE</sequence>
<name>A0ABX8U1P4_9ACTN</name>
<proteinExistence type="predicted"/>
<gene>
    <name evidence="1" type="ORF">Nocox_19370</name>
</gene>
<keyword evidence="2" id="KW-1185">Reference proteome</keyword>
<reference evidence="1 2" key="1">
    <citation type="journal article" date="2021" name="ACS Chem. Biol.">
        <title>Genomic-Led Discovery of a Novel Glycopeptide Antibiotic by Nonomuraea coxensis DSM 45129.</title>
        <authorList>
            <person name="Yushchuk O."/>
            <person name="Vior N.M."/>
            <person name="Andreo-Vidal A."/>
            <person name="Berini F."/>
            <person name="Ruckert C."/>
            <person name="Busche T."/>
            <person name="Binda E."/>
            <person name="Kalinowski J."/>
            <person name="Truman A.W."/>
            <person name="Marinelli F."/>
        </authorList>
    </citation>
    <scope>NUCLEOTIDE SEQUENCE [LARGE SCALE GENOMIC DNA]</scope>
    <source>
        <strain evidence="1 2">DSM 45129</strain>
    </source>
</reference>
<protein>
    <submittedName>
        <fullName evidence="1">Uncharacterized protein</fullName>
    </submittedName>
</protein>
<evidence type="ECO:0000313" key="2">
    <source>
        <dbReference type="Proteomes" id="UP000824681"/>
    </source>
</evidence>
<accession>A0ABX8U1P4</accession>
<dbReference type="RefSeq" id="WP_020539736.1">
    <property type="nucleotide sequence ID" value="NZ_CP068985.1"/>
</dbReference>
<evidence type="ECO:0000313" key="1">
    <source>
        <dbReference type="EMBL" id="QYC41483.1"/>
    </source>
</evidence>
<organism evidence="1 2">
    <name type="scientific">Nonomuraea coxensis DSM 45129</name>
    <dbReference type="NCBI Taxonomy" id="1122611"/>
    <lineage>
        <taxon>Bacteria</taxon>
        <taxon>Bacillati</taxon>
        <taxon>Actinomycetota</taxon>
        <taxon>Actinomycetes</taxon>
        <taxon>Streptosporangiales</taxon>
        <taxon>Streptosporangiaceae</taxon>
        <taxon>Nonomuraea</taxon>
    </lineage>
</organism>